<keyword evidence="2" id="KW-1185">Reference proteome</keyword>
<dbReference type="Proteomes" id="UP001469553">
    <property type="component" value="Unassembled WGS sequence"/>
</dbReference>
<gene>
    <name evidence="1" type="ORF">AMECASPLE_029328</name>
</gene>
<sequence>MGSVSESMTSIVICLYVGCVDVSVLCIHMRVGMCDCDCVPVFCVRLGLGLLPPLDQFRPPIKCGAYFLPTTLPACGWCLCPPMQAGCFGVCCLIPGGCLLEPGPLGSVGPLLGE</sequence>
<protein>
    <recommendedName>
        <fullName evidence="3">Secreted protein</fullName>
    </recommendedName>
</protein>
<organism evidence="1 2">
    <name type="scientific">Ameca splendens</name>
    <dbReference type="NCBI Taxonomy" id="208324"/>
    <lineage>
        <taxon>Eukaryota</taxon>
        <taxon>Metazoa</taxon>
        <taxon>Chordata</taxon>
        <taxon>Craniata</taxon>
        <taxon>Vertebrata</taxon>
        <taxon>Euteleostomi</taxon>
        <taxon>Actinopterygii</taxon>
        <taxon>Neopterygii</taxon>
        <taxon>Teleostei</taxon>
        <taxon>Neoteleostei</taxon>
        <taxon>Acanthomorphata</taxon>
        <taxon>Ovalentaria</taxon>
        <taxon>Atherinomorphae</taxon>
        <taxon>Cyprinodontiformes</taxon>
        <taxon>Goodeidae</taxon>
        <taxon>Ameca</taxon>
    </lineage>
</organism>
<reference evidence="1 2" key="1">
    <citation type="submission" date="2021-06" db="EMBL/GenBank/DDBJ databases">
        <authorList>
            <person name="Palmer J.M."/>
        </authorList>
    </citation>
    <scope>NUCLEOTIDE SEQUENCE [LARGE SCALE GENOMIC DNA]</scope>
    <source>
        <strain evidence="1 2">AS_MEX2019</strain>
        <tissue evidence="1">Muscle</tissue>
    </source>
</reference>
<comment type="caution">
    <text evidence="1">The sequence shown here is derived from an EMBL/GenBank/DDBJ whole genome shotgun (WGS) entry which is preliminary data.</text>
</comment>
<dbReference type="EMBL" id="JAHRIP010022152">
    <property type="protein sequence ID" value="MEQ2289067.1"/>
    <property type="molecule type" value="Genomic_DNA"/>
</dbReference>
<name>A0ABV0Y613_9TELE</name>
<accession>A0ABV0Y613</accession>
<proteinExistence type="predicted"/>
<evidence type="ECO:0008006" key="3">
    <source>
        <dbReference type="Google" id="ProtNLM"/>
    </source>
</evidence>
<evidence type="ECO:0000313" key="2">
    <source>
        <dbReference type="Proteomes" id="UP001469553"/>
    </source>
</evidence>
<evidence type="ECO:0000313" key="1">
    <source>
        <dbReference type="EMBL" id="MEQ2289067.1"/>
    </source>
</evidence>